<feature type="region of interest" description="Disordered" evidence="1">
    <location>
        <begin position="1"/>
        <end position="29"/>
    </location>
</feature>
<dbReference type="EMBL" id="CM029043">
    <property type="protein sequence ID" value="KAG2612180.1"/>
    <property type="molecule type" value="Genomic_DNA"/>
</dbReference>
<keyword evidence="3" id="KW-1185">Reference proteome</keyword>
<name>A0A8T0TMV8_PANVG</name>
<evidence type="ECO:0000256" key="1">
    <source>
        <dbReference type="SAM" id="MobiDB-lite"/>
    </source>
</evidence>
<accession>A0A8T0TMV8</accession>
<dbReference type="Proteomes" id="UP000823388">
    <property type="component" value="Chromosome 4K"/>
</dbReference>
<sequence>MARPAGCSSASPPLPLRWRHGGGEPSDGSNSGMVVAGLVVVGSLVVVAASDSLDTVDPLDIIKQVPDSVEEVLDTVEEVPNSSEEVPDVDKVADCPRCGMFHTSSIFGEACYQARRNAQRCASCGLLHEDYDIPARFFLDMDKFDCEFFIPDVEKLEMRGETIILPEQVVKKLEEMKQAKNSP</sequence>
<gene>
    <name evidence="2" type="ORF">PVAP13_4KG263100</name>
</gene>
<evidence type="ECO:0000313" key="2">
    <source>
        <dbReference type="EMBL" id="KAG2612180.1"/>
    </source>
</evidence>
<reference evidence="2" key="1">
    <citation type="submission" date="2020-05" db="EMBL/GenBank/DDBJ databases">
        <title>WGS assembly of Panicum virgatum.</title>
        <authorList>
            <person name="Lovell J.T."/>
            <person name="Jenkins J."/>
            <person name="Shu S."/>
            <person name="Juenger T.E."/>
            <person name="Schmutz J."/>
        </authorList>
    </citation>
    <scope>NUCLEOTIDE SEQUENCE</scope>
    <source>
        <strain evidence="2">AP13</strain>
    </source>
</reference>
<comment type="caution">
    <text evidence="2">The sequence shown here is derived from an EMBL/GenBank/DDBJ whole genome shotgun (WGS) entry which is preliminary data.</text>
</comment>
<protein>
    <submittedName>
        <fullName evidence="2">Uncharacterized protein</fullName>
    </submittedName>
</protein>
<evidence type="ECO:0000313" key="3">
    <source>
        <dbReference type="Proteomes" id="UP000823388"/>
    </source>
</evidence>
<organism evidence="2 3">
    <name type="scientific">Panicum virgatum</name>
    <name type="common">Blackwell switchgrass</name>
    <dbReference type="NCBI Taxonomy" id="38727"/>
    <lineage>
        <taxon>Eukaryota</taxon>
        <taxon>Viridiplantae</taxon>
        <taxon>Streptophyta</taxon>
        <taxon>Embryophyta</taxon>
        <taxon>Tracheophyta</taxon>
        <taxon>Spermatophyta</taxon>
        <taxon>Magnoliopsida</taxon>
        <taxon>Liliopsida</taxon>
        <taxon>Poales</taxon>
        <taxon>Poaceae</taxon>
        <taxon>PACMAD clade</taxon>
        <taxon>Panicoideae</taxon>
        <taxon>Panicodae</taxon>
        <taxon>Paniceae</taxon>
        <taxon>Panicinae</taxon>
        <taxon>Panicum</taxon>
        <taxon>Panicum sect. Hiantes</taxon>
    </lineage>
</organism>
<proteinExistence type="predicted"/>
<dbReference type="AlphaFoldDB" id="A0A8T0TMV8"/>